<dbReference type="RefSeq" id="XP_005850458.1">
    <property type="nucleotide sequence ID" value="XM_005850396.1"/>
</dbReference>
<evidence type="ECO:0000256" key="1">
    <source>
        <dbReference type="SAM" id="Phobius"/>
    </source>
</evidence>
<dbReference type="FunCoup" id="E1Z739">
    <property type="interactions" value="653"/>
</dbReference>
<dbReference type="GO" id="GO:0016730">
    <property type="term" value="F:oxidoreductase activity, acting on iron-sulfur proteins as donors"/>
    <property type="evidence" value="ECO:0007669"/>
    <property type="project" value="InterPro"/>
</dbReference>
<keyword evidence="3" id="KW-1185">Reference proteome</keyword>
<protein>
    <recommendedName>
        <fullName evidence="4">PGR5-like protein 1A, chloroplastic</fullName>
    </recommendedName>
</protein>
<evidence type="ECO:0000313" key="3">
    <source>
        <dbReference type="Proteomes" id="UP000008141"/>
    </source>
</evidence>
<gene>
    <name evidence="2" type="ORF">CHLNCDRAFT_34513</name>
</gene>
<dbReference type="KEGG" id="cvr:CHLNCDRAFT_34513"/>
<dbReference type="GeneID" id="17357426"/>
<dbReference type="PANTHER" id="PTHR31032:SF1">
    <property type="entry name" value="PGR5-LIKE PROTEIN 1B, CHLOROPLASTIC"/>
    <property type="match status" value="1"/>
</dbReference>
<evidence type="ECO:0008006" key="4">
    <source>
        <dbReference type="Google" id="ProtNLM"/>
    </source>
</evidence>
<dbReference type="PANTHER" id="PTHR31032">
    <property type="entry name" value="PGR5-LIKE PROTEIN 1B, CHLOROPLASTIC"/>
    <property type="match status" value="1"/>
</dbReference>
<dbReference type="OMA" id="TWFIVLP"/>
<proteinExistence type="predicted"/>
<keyword evidence="1" id="KW-1133">Transmembrane helix</keyword>
<sequence>MHATGFYSRAPPARGALAAAAPATRLPARLAVRASAQKQPAPLASVDDANINQFCSLDADGKRIAPMTLGEKEQVFLEALSAFYYDGRPAITDEEFDMLKDELVWSGSKVAVLSTDEQRFLEAQISYNKGKPVMSDTDFDALKLKLRQSGSIITAEGPRCSLRSRTMYSNADPDYLRMTAINIPAALVVLGGVFSVDDLTGFEITKLIELPEPGGIVALWGFLLPIVYVLASSITNVIFRDALILKAPCPNCGTEAVTYFGDILTVAGNRKTNEIKCSSCQSSLVFDSTTREVKCDPPEAKAKAA</sequence>
<dbReference type="Proteomes" id="UP000008141">
    <property type="component" value="Unassembled WGS sequence"/>
</dbReference>
<dbReference type="eggNOG" id="ENOG502QRSK">
    <property type="taxonomic scope" value="Eukaryota"/>
</dbReference>
<dbReference type="EMBL" id="GL433838">
    <property type="protein sequence ID" value="EFN58356.1"/>
    <property type="molecule type" value="Genomic_DNA"/>
</dbReference>
<dbReference type="InterPro" id="IPR039987">
    <property type="entry name" value="PGRL1"/>
</dbReference>
<reference evidence="2 3" key="1">
    <citation type="journal article" date="2010" name="Plant Cell">
        <title>The Chlorella variabilis NC64A genome reveals adaptation to photosymbiosis, coevolution with viruses, and cryptic sex.</title>
        <authorList>
            <person name="Blanc G."/>
            <person name="Duncan G."/>
            <person name="Agarkova I."/>
            <person name="Borodovsky M."/>
            <person name="Gurnon J."/>
            <person name="Kuo A."/>
            <person name="Lindquist E."/>
            <person name="Lucas S."/>
            <person name="Pangilinan J."/>
            <person name="Polle J."/>
            <person name="Salamov A."/>
            <person name="Terry A."/>
            <person name="Yamada T."/>
            <person name="Dunigan D.D."/>
            <person name="Grigoriev I.V."/>
            <person name="Claverie J.M."/>
            <person name="Van Etten J.L."/>
        </authorList>
    </citation>
    <scope>NUCLEOTIDE SEQUENCE [LARGE SCALE GENOMIC DNA]</scope>
    <source>
        <strain evidence="2 3">NC64A</strain>
    </source>
</reference>
<dbReference type="InParanoid" id="E1Z739"/>
<keyword evidence="1" id="KW-0472">Membrane</keyword>
<feature type="transmembrane region" description="Helical" evidence="1">
    <location>
        <begin position="175"/>
        <end position="196"/>
    </location>
</feature>
<evidence type="ECO:0000313" key="2">
    <source>
        <dbReference type="EMBL" id="EFN58356.1"/>
    </source>
</evidence>
<dbReference type="GO" id="GO:0009773">
    <property type="term" value="P:photosynthetic electron transport in photosystem I"/>
    <property type="evidence" value="ECO:0007669"/>
    <property type="project" value="InterPro"/>
</dbReference>
<dbReference type="GO" id="GO:0009535">
    <property type="term" value="C:chloroplast thylakoid membrane"/>
    <property type="evidence" value="ECO:0007669"/>
    <property type="project" value="InterPro"/>
</dbReference>
<dbReference type="STRING" id="554065.E1Z739"/>
<dbReference type="AlphaFoldDB" id="E1Z739"/>
<feature type="transmembrane region" description="Helical" evidence="1">
    <location>
        <begin position="216"/>
        <end position="239"/>
    </location>
</feature>
<name>E1Z739_CHLVA</name>
<dbReference type="OrthoDB" id="38589at2759"/>
<organism evidence="3">
    <name type="scientific">Chlorella variabilis</name>
    <name type="common">Green alga</name>
    <dbReference type="NCBI Taxonomy" id="554065"/>
    <lineage>
        <taxon>Eukaryota</taxon>
        <taxon>Viridiplantae</taxon>
        <taxon>Chlorophyta</taxon>
        <taxon>core chlorophytes</taxon>
        <taxon>Trebouxiophyceae</taxon>
        <taxon>Chlorellales</taxon>
        <taxon>Chlorellaceae</taxon>
        <taxon>Chlorella clade</taxon>
        <taxon>Chlorella</taxon>
    </lineage>
</organism>
<accession>E1Z739</accession>
<keyword evidence="1" id="KW-0812">Transmembrane</keyword>